<name>A0AAU9M622_9ASTR</name>
<feature type="transmembrane region" description="Helical" evidence="6">
    <location>
        <begin position="48"/>
        <end position="67"/>
    </location>
</feature>
<evidence type="ECO:0000256" key="2">
    <source>
        <dbReference type="ARBA" id="ARBA00022692"/>
    </source>
</evidence>
<feature type="transmembrane region" description="Helical" evidence="6">
    <location>
        <begin position="351"/>
        <end position="373"/>
    </location>
</feature>
<feature type="transmembrane region" description="Helical" evidence="6">
    <location>
        <begin position="479"/>
        <end position="502"/>
    </location>
</feature>
<evidence type="ECO:0000313" key="10">
    <source>
        <dbReference type="Proteomes" id="UP001157418"/>
    </source>
</evidence>
<dbReference type="PANTHER" id="PTHR21576">
    <property type="entry name" value="UNCHARACTERIZED NODULIN-LIKE PROTEIN"/>
    <property type="match status" value="1"/>
</dbReference>
<dbReference type="InterPro" id="IPR056555">
    <property type="entry name" value="NFD4_C"/>
</dbReference>
<evidence type="ECO:0008006" key="11">
    <source>
        <dbReference type="Google" id="ProtNLM"/>
    </source>
</evidence>
<dbReference type="InterPro" id="IPR010658">
    <property type="entry name" value="Nodulin-like"/>
</dbReference>
<evidence type="ECO:0000256" key="1">
    <source>
        <dbReference type="ARBA" id="ARBA00004141"/>
    </source>
</evidence>
<comment type="caution">
    <text evidence="9">The sequence shown here is derived from an EMBL/GenBank/DDBJ whole genome shotgun (WGS) entry which is preliminary data.</text>
</comment>
<feature type="transmembrane region" description="Helical" evidence="6">
    <location>
        <begin position="393"/>
        <end position="417"/>
    </location>
</feature>
<proteinExistence type="inferred from homology"/>
<dbReference type="EMBL" id="CAKMRJ010001112">
    <property type="protein sequence ID" value="CAH1422526.1"/>
    <property type="molecule type" value="Genomic_DNA"/>
</dbReference>
<reference evidence="9 10" key="1">
    <citation type="submission" date="2022-01" db="EMBL/GenBank/DDBJ databases">
        <authorList>
            <person name="Xiong W."/>
            <person name="Schranz E."/>
        </authorList>
    </citation>
    <scope>NUCLEOTIDE SEQUENCE [LARGE SCALE GENOMIC DNA]</scope>
</reference>
<dbReference type="CDD" id="cd17354">
    <property type="entry name" value="MFS_Mch1p_like"/>
    <property type="match status" value="1"/>
</dbReference>
<evidence type="ECO:0000256" key="6">
    <source>
        <dbReference type="SAM" id="Phobius"/>
    </source>
</evidence>
<dbReference type="GO" id="GO:0016020">
    <property type="term" value="C:membrane"/>
    <property type="evidence" value="ECO:0007669"/>
    <property type="project" value="UniProtKB-SubCell"/>
</dbReference>
<comment type="subcellular location">
    <subcellularLocation>
        <location evidence="1">Membrane</location>
        <topology evidence="1">Multi-pass membrane protein</topology>
    </subcellularLocation>
</comment>
<feature type="transmembrane region" description="Helical" evidence="6">
    <location>
        <begin position="182"/>
        <end position="200"/>
    </location>
</feature>
<evidence type="ECO:0000259" key="7">
    <source>
        <dbReference type="Pfam" id="PF06813"/>
    </source>
</evidence>
<sequence>MENGKWIATVASIWIQCSCGASYAFGIYSPALKSSQGYDQSTLDTVSVFKDIGANIGVLSGLLYHAVTNNHRDSTPPSSRFGSGLSLVYLAGAIQCFAGYFLMWLSVTGVIDRPHVLFMCLFMFMAAHAQTFFNTANVVVAVRNFPDYGGTTVGIMKGFLGLSGAILIQIYQTLLDGKPTTFLLMLALFPTIVSLLFMNFVHENPSNTTHDKHHLNNFSLIALAIATYLMIILIFQNIFIFPSWAHFLTTIILLILISSPLQIALTAQRNEQEESSTSPTTTPLIVASEAQVDSHSPVVEMNLIQAMSTVNFWLLFLAMICAMGSGLATINNISQIGESLNYSKVKINTMVSLWSIWNFLGRFGGGFVSDLILHKYSWGRPLFISLTLAAMVIGHLIIALGGSLYFGSVIVGVCYGAQWSLMPTITSEIFGVKHMGTIFNTIAAANPVGSYIFSVRVIGSIYDKEAREEGGLCFGTHCFMVSFFVFAGVCVFGMFVSLVLFFRTKGFYVLLMERRSKHLE</sequence>
<keyword evidence="2 6" id="KW-0812">Transmembrane</keyword>
<keyword evidence="10" id="KW-1185">Reference proteome</keyword>
<feature type="transmembrane region" description="Helical" evidence="6">
    <location>
        <begin position="310"/>
        <end position="330"/>
    </location>
</feature>
<evidence type="ECO:0000256" key="5">
    <source>
        <dbReference type="ARBA" id="ARBA00044504"/>
    </source>
</evidence>
<feature type="transmembrane region" description="Helical" evidence="6">
    <location>
        <begin position="148"/>
        <end position="170"/>
    </location>
</feature>
<dbReference type="Pfam" id="PF06813">
    <property type="entry name" value="Nodulin-like"/>
    <property type="match status" value="1"/>
</dbReference>
<evidence type="ECO:0000256" key="3">
    <source>
        <dbReference type="ARBA" id="ARBA00022989"/>
    </source>
</evidence>
<feature type="domain" description="NFD4 C-terminal" evidence="8">
    <location>
        <begin position="306"/>
        <end position="510"/>
    </location>
</feature>
<feature type="transmembrane region" description="Helical" evidence="6">
    <location>
        <begin position="117"/>
        <end position="142"/>
    </location>
</feature>
<evidence type="ECO:0000256" key="4">
    <source>
        <dbReference type="ARBA" id="ARBA00023136"/>
    </source>
</evidence>
<accession>A0AAU9M622</accession>
<feature type="transmembrane region" description="Helical" evidence="6">
    <location>
        <begin position="87"/>
        <end position="105"/>
    </location>
</feature>
<keyword evidence="4 6" id="KW-0472">Membrane</keyword>
<dbReference type="InterPro" id="IPR036259">
    <property type="entry name" value="MFS_trans_sf"/>
</dbReference>
<protein>
    <recommendedName>
        <fullName evidence="11">Nodulin-like domain-containing protein</fullName>
    </recommendedName>
</protein>
<comment type="similarity">
    <text evidence="5">Belongs to the major facilitator superfamily. Phosphate:H(+) symporter (TC 2.A.1.9) family.</text>
</comment>
<feature type="transmembrane region" description="Helical" evidence="6">
    <location>
        <begin position="247"/>
        <end position="265"/>
    </location>
</feature>
<feature type="transmembrane region" description="Helical" evidence="6">
    <location>
        <begin position="6"/>
        <end position="28"/>
    </location>
</feature>
<dbReference type="SUPFAM" id="SSF103473">
    <property type="entry name" value="MFS general substrate transporter"/>
    <property type="match status" value="2"/>
</dbReference>
<evidence type="ECO:0000259" key="8">
    <source>
        <dbReference type="Pfam" id="PF23262"/>
    </source>
</evidence>
<dbReference type="Gene3D" id="1.20.1250.20">
    <property type="entry name" value="MFS general substrate transporter like domains"/>
    <property type="match status" value="1"/>
</dbReference>
<dbReference type="PANTHER" id="PTHR21576:SF163">
    <property type="entry name" value="NODULIN-LIKE, MAJOR FACILITATOR SUPERFAMILY DOMAIN PROTEIN-RELATED"/>
    <property type="match status" value="1"/>
</dbReference>
<dbReference type="AlphaFoldDB" id="A0AAU9M622"/>
<gene>
    <name evidence="9" type="ORF">LVIROSA_LOCUS9852</name>
</gene>
<dbReference type="Pfam" id="PF23262">
    <property type="entry name" value="NFD4_C"/>
    <property type="match status" value="1"/>
</dbReference>
<evidence type="ECO:0000313" key="9">
    <source>
        <dbReference type="EMBL" id="CAH1422526.1"/>
    </source>
</evidence>
<feature type="domain" description="Nodulin-like" evidence="7">
    <location>
        <begin position="5"/>
        <end position="264"/>
    </location>
</feature>
<dbReference type="Proteomes" id="UP001157418">
    <property type="component" value="Unassembled WGS sequence"/>
</dbReference>
<organism evidence="9 10">
    <name type="scientific">Lactuca virosa</name>
    <dbReference type="NCBI Taxonomy" id="75947"/>
    <lineage>
        <taxon>Eukaryota</taxon>
        <taxon>Viridiplantae</taxon>
        <taxon>Streptophyta</taxon>
        <taxon>Embryophyta</taxon>
        <taxon>Tracheophyta</taxon>
        <taxon>Spermatophyta</taxon>
        <taxon>Magnoliopsida</taxon>
        <taxon>eudicotyledons</taxon>
        <taxon>Gunneridae</taxon>
        <taxon>Pentapetalae</taxon>
        <taxon>asterids</taxon>
        <taxon>campanulids</taxon>
        <taxon>Asterales</taxon>
        <taxon>Asteraceae</taxon>
        <taxon>Cichorioideae</taxon>
        <taxon>Cichorieae</taxon>
        <taxon>Lactucinae</taxon>
        <taxon>Lactuca</taxon>
    </lineage>
</organism>
<feature type="transmembrane region" description="Helical" evidence="6">
    <location>
        <begin position="220"/>
        <end position="240"/>
    </location>
</feature>
<keyword evidence="3 6" id="KW-1133">Transmembrane helix</keyword>
<feature type="transmembrane region" description="Helical" evidence="6">
    <location>
        <begin position="438"/>
        <end position="459"/>
    </location>
</feature>